<evidence type="ECO:0000313" key="4">
    <source>
        <dbReference type="Proteomes" id="UP000621516"/>
    </source>
</evidence>
<evidence type="ECO:0000256" key="1">
    <source>
        <dbReference type="ARBA" id="ARBA00006817"/>
    </source>
</evidence>
<dbReference type="Gene3D" id="3.30.530.20">
    <property type="match status" value="1"/>
</dbReference>
<sequence length="142" mass="16712">MSFNIYHNLFIKASQEAVFNAVSIPEHLDNWWSLKSSGTPELGVEYNLNFTDEYNWFCKVSKLELNKLIAFKMTVSDKDWDPTTFQFELEPHNEGTMLKFSHVNWPEANDHFKYSSFCWAMLLSGLKNYLEKGLVIPFEERN</sequence>
<dbReference type="RefSeq" id="WP_188223167.1">
    <property type="nucleotide sequence ID" value="NZ_JACVXD010000003.1"/>
</dbReference>
<dbReference type="InterPro" id="IPR023393">
    <property type="entry name" value="START-like_dom_sf"/>
</dbReference>
<dbReference type="Pfam" id="PF08327">
    <property type="entry name" value="AHSA1"/>
    <property type="match status" value="1"/>
</dbReference>
<dbReference type="EMBL" id="JACVXD010000003">
    <property type="protein sequence ID" value="MBD0823849.1"/>
    <property type="molecule type" value="Genomic_DNA"/>
</dbReference>
<feature type="domain" description="Activator of Hsp90 ATPase homologue 1/2-like C-terminal" evidence="2">
    <location>
        <begin position="12"/>
        <end position="131"/>
    </location>
</feature>
<reference evidence="3 4" key="1">
    <citation type="journal article" date="2018" name="J. Microbiol.">
        <title>Aestuariibaculum marinum sp. nov., a marine bacterium isolated from seawater in South Korea.</title>
        <authorList>
            <person name="Choi J."/>
            <person name="Lee D."/>
            <person name="Jang J.H."/>
            <person name="Cha S."/>
            <person name="Seo T."/>
        </authorList>
    </citation>
    <scope>NUCLEOTIDE SEQUENCE [LARGE SCALE GENOMIC DNA]</scope>
    <source>
        <strain evidence="3 4">IP7</strain>
    </source>
</reference>
<keyword evidence="4" id="KW-1185">Reference proteome</keyword>
<dbReference type="InterPro" id="IPR013538">
    <property type="entry name" value="ASHA1/2-like_C"/>
</dbReference>
<name>A0A8J6PT29_9FLAO</name>
<evidence type="ECO:0000313" key="3">
    <source>
        <dbReference type="EMBL" id="MBD0823849.1"/>
    </source>
</evidence>
<evidence type="ECO:0000259" key="2">
    <source>
        <dbReference type="Pfam" id="PF08327"/>
    </source>
</evidence>
<protein>
    <submittedName>
        <fullName evidence="3">SRPBCC domain-containing protein</fullName>
    </submittedName>
</protein>
<dbReference type="SUPFAM" id="SSF55961">
    <property type="entry name" value="Bet v1-like"/>
    <property type="match status" value="1"/>
</dbReference>
<comment type="similarity">
    <text evidence="1">Belongs to the AHA1 family.</text>
</comment>
<dbReference type="Proteomes" id="UP000621516">
    <property type="component" value="Unassembled WGS sequence"/>
</dbReference>
<dbReference type="AlphaFoldDB" id="A0A8J6PT29"/>
<comment type="caution">
    <text evidence="3">The sequence shown here is derived from an EMBL/GenBank/DDBJ whole genome shotgun (WGS) entry which is preliminary data.</text>
</comment>
<organism evidence="3 4">
    <name type="scientific">Aestuariibaculum marinum</name>
    <dbReference type="NCBI Taxonomy" id="2683592"/>
    <lineage>
        <taxon>Bacteria</taxon>
        <taxon>Pseudomonadati</taxon>
        <taxon>Bacteroidota</taxon>
        <taxon>Flavobacteriia</taxon>
        <taxon>Flavobacteriales</taxon>
        <taxon>Flavobacteriaceae</taxon>
    </lineage>
</organism>
<dbReference type="CDD" id="cd07814">
    <property type="entry name" value="SRPBCC_CalC_Aha1-like"/>
    <property type="match status" value="1"/>
</dbReference>
<proteinExistence type="inferred from homology"/>
<gene>
    <name evidence="3" type="ORF">ICJ85_07430</name>
</gene>
<accession>A0A8J6PT29</accession>